<sequence>MLFLASLSLSLLAVLSTAADSEEYIVSTAYTSYLGIRNTTYTNSVAFLGVPYAEPPIGALRFRAPKPLNYTRVKEEDAGKVQEVVEYPTFCVQASWGLGDEGGAGTEDCLKVNIWKPVGAKAGDNLPILFYIHGGGYVFGNPEAYPFDHWIHQSPNFVVVSVYYRLAAFGFLPTSDPEDLNAGLLDQIEALRWVKRNIAAWGGDPEKVTIVGESAGGSAVQLLLTASYEENEEPLFRAAIAQSVWRVPVPRVEDQLPLYEFFVGRLGCQVDDTDCLRNATVEDVARAQDAAVLGSFDGPYNTFHPVVDGQVITEYPTKVLLQERAKNVRLIVGATSNETDVYGTNLTETFLRTWPAMGVKDVEDVLALYPEEDFESEDQRFQVATGESLLLCAREIVAENHSNLVPVWAYRYNEPNPTLNTTVVTHAAEIWWMHLGVGGGFNGTVTFTPLTSDQTAFAQELIAYWISFVREGDPNARRLPGSPFWPEYQSSREVEEKKRIVLQKSGDGSHTEDEPWDELERCKVIAGKAEVMQN</sequence>
<dbReference type="Proteomes" id="UP001383192">
    <property type="component" value="Unassembled WGS sequence"/>
</dbReference>
<comment type="caution">
    <text evidence="3">The sequence shown here is derived from an EMBL/GenBank/DDBJ whole genome shotgun (WGS) entry which is preliminary data.</text>
</comment>
<name>A0AAW0CZQ0_9AGAR</name>
<evidence type="ECO:0000259" key="2">
    <source>
        <dbReference type="Pfam" id="PF00135"/>
    </source>
</evidence>
<reference evidence="3 4" key="1">
    <citation type="submission" date="2024-01" db="EMBL/GenBank/DDBJ databases">
        <title>A draft genome for a cacao thread blight-causing isolate of Paramarasmius palmivorus.</title>
        <authorList>
            <person name="Baruah I.K."/>
            <person name="Bukari Y."/>
            <person name="Amoako-Attah I."/>
            <person name="Meinhardt L.W."/>
            <person name="Bailey B.A."/>
            <person name="Cohen S.P."/>
        </authorList>
    </citation>
    <scope>NUCLEOTIDE SEQUENCE [LARGE SCALE GENOMIC DNA]</scope>
    <source>
        <strain evidence="3 4">GH-12</strain>
    </source>
</reference>
<dbReference type="PANTHER" id="PTHR11559">
    <property type="entry name" value="CARBOXYLESTERASE"/>
    <property type="match status" value="1"/>
</dbReference>
<organism evidence="3 4">
    <name type="scientific">Paramarasmius palmivorus</name>
    <dbReference type="NCBI Taxonomy" id="297713"/>
    <lineage>
        <taxon>Eukaryota</taxon>
        <taxon>Fungi</taxon>
        <taxon>Dikarya</taxon>
        <taxon>Basidiomycota</taxon>
        <taxon>Agaricomycotina</taxon>
        <taxon>Agaricomycetes</taxon>
        <taxon>Agaricomycetidae</taxon>
        <taxon>Agaricales</taxon>
        <taxon>Marasmiineae</taxon>
        <taxon>Marasmiaceae</taxon>
        <taxon>Paramarasmius</taxon>
    </lineage>
</organism>
<dbReference type="InterPro" id="IPR050309">
    <property type="entry name" value="Type-B_Carboxylest/Lipase"/>
</dbReference>
<feature type="domain" description="Carboxylesterase type B" evidence="2">
    <location>
        <begin position="25"/>
        <end position="492"/>
    </location>
</feature>
<keyword evidence="1" id="KW-0732">Signal</keyword>
<gene>
    <name evidence="3" type="ORF">VNI00_008038</name>
</gene>
<keyword evidence="4" id="KW-1185">Reference proteome</keyword>
<feature type="chain" id="PRO_5043474578" description="Carboxylesterase type B domain-containing protein" evidence="1">
    <location>
        <begin position="19"/>
        <end position="534"/>
    </location>
</feature>
<evidence type="ECO:0000313" key="3">
    <source>
        <dbReference type="EMBL" id="KAK7043872.1"/>
    </source>
</evidence>
<dbReference type="InterPro" id="IPR002018">
    <property type="entry name" value="CarbesteraseB"/>
</dbReference>
<dbReference type="Pfam" id="PF00135">
    <property type="entry name" value="COesterase"/>
    <property type="match status" value="1"/>
</dbReference>
<feature type="signal peptide" evidence="1">
    <location>
        <begin position="1"/>
        <end position="18"/>
    </location>
</feature>
<accession>A0AAW0CZQ0</accession>
<proteinExistence type="predicted"/>
<dbReference type="InterPro" id="IPR029058">
    <property type="entry name" value="AB_hydrolase_fold"/>
</dbReference>
<evidence type="ECO:0000313" key="4">
    <source>
        <dbReference type="Proteomes" id="UP001383192"/>
    </source>
</evidence>
<dbReference type="AlphaFoldDB" id="A0AAW0CZQ0"/>
<protein>
    <recommendedName>
        <fullName evidence="2">Carboxylesterase type B domain-containing protein</fullName>
    </recommendedName>
</protein>
<dbReference type="SUPFAM" id="SSF53474">
    <property type="entry name" value="alpha/beta-Hydrolases"/>
    <property type="match status" value="1"/>
</dbReference>
<dbReference type="Gene3D" id="3.40.50.1820">
    <property type="entry name" value="alpha/beta hydrolase"/>
    <property type="match status" value="1"/>
</dbReference>
<dbReference type="EMBL" id="JAYKXP010000027">
    <property type="protein sequence ID" value="KAK7043872.1"/>
    <property type="molecule type" value="Genomic_DNA"/>
</dbReference>
<evidence type="ECO:0000256" key="1">
    <source>
        <dbReference type="SAM" id="SignalP"/>
    </source>
</evidence>